<evidence type="ECO:0000313" key="1">
    <source>
        <dbReference type="EMBL" id="QJA95476.1"/>
    </source>
</evidence>
<dbReference type="EMBL" id="MT143317">
    <property type="protein sequence ID" value="QJA95476.1"/>
    <property type="molecule type" value="Genomic_DNA"/>
</dbReference>
<organism evidence="1">
    <name type="scientific">viral metagenome</name>
    <dbReference type="NCBI Taxonomy" id="1070528"/>
    <lineage>
        <taxon>unclassified sequences</taxon>
        <taxon>metagenomes</taxon>
        <taxon>organismal metagenomes</taxon>
    </lineage>
</organism>
<proteinExistence type="predicted"/>
<gene>
    <name evidence="1" type="ORF">MM415B05366_0007</name>
</gene>
<dbReference type="AlphaFoldDB" id="A0A6M3LJN9"/>
<reference evidence="1" key="1">
    <citation type="submission" date="2020-03" db="EMBL/GenBank/DDBJ databases">
        <title>The deep terrestrial virosphere.</title>
        <authorList>
            <person name="Holmfeldt K."/>
            <person name="Nilsson E."/>
            <person name="Simone D."/>
            <person name="Lopez-Fernandez M."/>
            <person name="Wu X."/>
            <person name="de Brujin I."/>
            <person name="Lundin D."/>
            <person name="Andersson A."/>
            <person name="Bertilsson S."/>
            <person name="Dopson M."/>
        </authorList>
    </citation>
    <scope>NUCLEOTIDE SEQUENCE</scope>
    <source>
        <strain evidence="1">MM415B05366</strain>
    </source>
</reference>
<accession>A0A6M3LJN9</accession>
<name>A0A6M3LJN9_9ZZZZ</name>
<sequence length="72" mass="8097">MLDLRIHGQCEGQDVVARSYTGTLWLKANDNHGNETTIFVGLEQARQILDVFKEHLGETKPLVEDAETLTTE</sequence>
<protein>
    <submittedName>
        <fullName evidence="1">Uncharacterized protein</fullName>
    </submittedName>
</protein>